<feature type="region of interest" description="Disordered" evidence="1">
    <location>
        <begin position="214"/>
        <end position="233"/>
    </location>
</feature>
<evidence type="ECO:0000256" key="1">
    <source>
        <dbReference type="SAM" id="MobiDB-lite"/>
    </source>
</evidence>
<organism evidence="3 4">
    <name type="scientific">Corynespora cassiicola Philippines</name>
    <dbReference type="NCBI Taxonomy" id="1448308"/>
    <lineage>
        <taxon>Eukaryota</taxon>
        <taxon>Fungi</taxon>
        <taxon>Dikarya</taxon>
        <taxon>Ascomycota</taxon>
        <taxon>Pezizomycotina</taxon>
        <taxon>Dothideomycetes</taxon>
        <taxon>Pleosporomycetidae</taxon>
        <taxon>Pleosporales</taxon>
        <taxon>Corynesporascaceae</taxon>
        <taxon>Corynespora</taxon>
    </lineage>
</organism>
<reference evidence="3 4" key="1">
    <citation type="journal article" date="2018" name="Front. Microbiol.">
        <title>Genome-Wide Analysis of Corynespora cassiicola Leaf Fall Disease Putative Effectors.</title>
        <authorList>
            <person name="Lopez D."/>
            <person name="Ribeiro S."/>
            <person name="Label P."/>
            <person name="Fumanal B."/>
            <person name="Venisse J.S."/>
            <person name="Kohler A."/>
            <person name="de Oliveira R.R."/>
            <person name="Labutti K."/>
            <person name="Lipzen A."/>
            <person name="Lail K."/>
            <person name="Bauer D."/>
            <person name="Ohm R.A."/>
            <person name="Barry K.W."/>
            <person name="Spatafora J."/>
            <person name="Grigoriev I.V."/>
            <person name="Martin F.M."/>
            <person name="Pujade-Renaud V."/>
        </authorList>
    </citation>
    <scope>NUCLEOTIDE SEQUENCE [LARGE SCALE GENOMIC DNA]</scope>
    <source>
        <strain evidence="3 4">Philippines</strain>
    </source>
</reference>
<dbReference type="OrthoDB" id="5420895at2759"/>
<feature type="domain" description="DUF7514" evidence="2">
    <location>
        <begin position="28"/>
        <end position="188"/>
    </location>
</feature>
<dbReference type="AlphaFoldDB" id="A0A2T2NI44"/>
<keyword evidence="4" id="KW-1185">Reference proteome</keyword>
<name>A0A2T2NI44_CORCC</name>
<accession>A0A2T2NI44</accession>
<gene>
    <name evidence="3" type="ORF">BS50DRAFT_461075</name>
</gene>
<protein>
    <recommendedName>
        <fullName evidence="2">DUF7514 domain-containing protein</fullName>
    </recommendedName>
</protein>
<sequence length="263" mass="29433">MSREASEAKAQEAANQDAADKEAFQFWGYLIKQDKCGTPLFDRLLYGIAELISQKFEPDESPDLTPSQLAAFYRAVGGNYDVLFIDTPASSISFIYRSLGAFHSLQPAPEDDGYSSPTIPALKKKGFVTWQTIQLLLGPEEHVAFLQSAVAQFDVKDPETGNIFPKVLPKRCFPERPDDAMEQWYEGVAERLKIEAEEDMVEKNSGPRIRVEPVVVDEAPRSSSEMSADGPADERYGAATYFADPLNRKAKQRPTLLRQFSRQ</sequence>
<dbReference type="EMBL" id="KZ678137">
    <property type="protein sequence ID" value="PSN65105.1"/>
    <property type="molecule type" value="Genomic_DNA"/>
</dbReference>
<dbReference type="PANTHER" id="PTHR39611:SF2">
    <property type="entry name" value="HYDROXYPROLINE-RICH GLYCOPROTEIN DZ-HRGP"/>
    <property type="match status" value="1"/>
</dbReference>
<dbReference type="Proteomes" id="UP000240883">
    <property type="component" value="Unassembled WGS sequence"/>
</dbReference>
<evidence type="ECO:0000313" key="3">
    <source>
        <dbReference type="EMBL" id="PSN65105.1"/>
    </source>
</evidence>
<evidence type="ECO:0000313" key="4">
    <source>
        <dbReference type="Proteomes" id="UP000240883"/>
    </source>
</evidence>
<dbReference type="STRING" id="1448308.A0A2T2NI44"/>
<dbReference type="PANTHER" id="PTHR39611">
    <property type="entry name" value="HYDROXYPROLINE-RICH GLYCOPROTEIN DZ-HRGP-RELATED"/>
    <property type="match status" value="1"/>
</dbReference>
<feature type="non-terminal residue" evidence="3">
    <location>
        <position position="263"/>
    </location>
</feature>
<dbReference type="InterPro" id="IPR055936">
    <property type="entry name" value="DUF7514"/>
</dbReference>
<dbReference type="Pfam" id="PF24355">
    <property type="entry name" value="DUF7514"/>
    <property type="match status" value="1"/>
</dbReference>
<evidence type="ECO:0000259" key="2">
    <source>
        <dbReference type="Pfam" id="PF24355"/>
    </source>
</evidence>
<proteinExistence type="predicted"/>